<comment type="caution">
    <text evidence="1">The sequence shown here is derived from an EMBL/GenBank/DDBJ whole genome shotgun (WGS) entry which is preliminary data.</text>
</comment>
<keyword evidence="2" id="KW-1185">Reference proteome</keyword>
<sequence>MNAYGGEDRLWLGPEGGKYSLFFKPGVNMVFDEWHTPPAIDTEAWTKETQTDQSVSMSKKASLLNYTGATLEMRLERLIEILPKVNVEEALGITIKNGINQVGFKTVNTIVNIGKDEWNEKTGMPCLWSLDMFNPSEQCIIVIPYEENASGKIATTDYFGEIAKDRIKMKDGILYFKADGKSRGKLGLPLAGLKM</sequence>
<evidence type="ECO:0000313" key="1">
    <source>
        <dbReference type="EMBL" id="MCH5599164.1"/>
    </source>
</evidence>
<dbReference type="InterPro" id="IPR046713">
    <property type="entry name" value="DUF6786"/>
</dbReference>
<proteinExistence type="predicted"/>
<dbReference type="EMBL" id="JAKWBL010000003">
    <property type="protein sequence ID" value="MCH5599164.1"/>
    <property type="molecule type" value="Genomic_DNA"/>
</dbReference>
<protein>
    <submittedName>
        <fullName evidence="1">Uncharacterized protein</fullName>
    </submittedName>
</protein>
<reference evidence="1 2" key="1">
    <citation type="submission" date="2022-02" db="EMBL/GenBank/DDBJ databases">
        <authorList>
            <person name="Min J."/>
        </authorList>
    </citation>
    <scope>NUCLEOTIDE SEQUENCE [LARGE SCALE GENOMIC DNA]</scope>
    <source>
        <strain evidence="1 2">GR10-1</strain>
    </source>
</reference>
<accession>A0ABS9SLY0</accession>
<evidence type="ECO:0000313" key="2">
    <source>
        <dbReference type="Proteomes" id="UP001202248"/>
    </source>
</evidence>
<dbReference type="Pfam" id="PF20583">
    <property type="entry name" value="DUF6786"/>
    <property type="match status" value="1"/>
</dbReference>
<gene>
    <name evidence="1" type="ORF">MKP09_15230</name>
</gene>
<organism evidence="1 2">
    <name type="scientific">Niabella ginsengisoli</name>
    <dbReference type="NCBI Taxonomy" id="522298"/>
    <lineage>
        <taxon>Bacteria</taxon>
        <taxon>Pseudomonadati</taxon>
        <taxon>Bacteroidota</taxon>
        <taxon>Chitinophagia</taxon>
        <taxon>Chitinophagales</taxon>
        <taxon>Chitinophagaceae</taxon>
        <taxon>Niabella</taxon>
    </lineage>
</organism>
<dbReference type="Proteomes" id="UP001202248">
    <property type="component" value="Unassembled WGS sequence"/>
</dbReference>
<name>A0ABS9SLY0_9BACT</name>